<organism evidence="4">
    <name type="scientific">Thermodesulfobacterium geofontis</name>
    <dbReference type="NCBI Taxonomy" id="1295609"/>
    <lineage>
        <taxon>Bacteria</taxon>
        <taxon>Pseudomonadati</taxon>
        <taxon>Thermodesulfobacteriota</taxon>
        <taxon>Thermodesulfobacteria</taxon>
        <taxon>Thermodesulfobacteriales</taxon>
        <taxon>Thermodesulfobacteriaceae</taxon>
        <taxon>Thermodesulfobacterium</taxon>
    </lineage>
</organism>
<dbReference type="AlphaFoldDB" id="A0A7V6CD92"/>
<keyword evidence="2 4" id="KW-0418">Kinase</keyword>
<dbReference type="GO" id="GO:0016301">
    <property type="term" value="F:kinase activity"/>
    <property type="evidence" value="ECO:0007669"/>
    <property type="project" value="UniProtKB-KW"/>
</dbReference>
<feature type="domain" description="Carbohydrate kinase PfkB" evidence="3">
    <location>
        <begin position="26"/>
        <end position="273"/>
    </location>
</feature>
<dbReference type="PANTHER" id="PTHR10584:SF166">
    <property type="entry name" value="RIBOKINASE"/>
    <property type="match status" value="1"/>
</dbReference>
<evidence type="ECO:0000259" key="3">
    <source>
        <dbReference type="Pfam" id="PF00294"/>
    </source>
</evidence>
<dbReference type="EMBL" id="DRWR01000040">
    <property type="protein sequence ID" value="HHQ15618.1"/>
    <property type="molecule type" value="Genomic_DNA"/>
</dbReference>
<sequence length="276" mass="30857">MKSVTCDVCVIGHITKDIIRIGNVRKELTGGSAYYVSMALKSLGVKPFVITKLHKNDEYLLEDLKRNDIPFLLKESESTTIFENIYKGDLRIQRVLSIASPFTIEDLPDVTPKIFYVGSLTRSDIPLDMLVFLKKRATVVLEVQGFLRKIYGNNVKIEDWEEKEALSYVDILHADEVEAKILSGEEDIKNAAKKLSQFGPKEVVITLGKKGSLIYAKGEFYSIPAVVTSVVDPTGCGDTYMAGYICKRLTSEDFNEIGNFASKVASLKLERFGPLR</sequence>
<gene>
    <name evidence="4" type="ORF">ENM15_02215</name>
</gene>
<protein>
    <submittedName>
        <fullName evidence="4">Ribokinase</fullName>
    </submittedName>
</protein>
<evidence type="ECO:0000256" key="1">
    <source>
        <dbReference type="ARBA" id="ARBA00022679"/>
    </source>
</evidence>
<reference evidence="4" key="1">
    <citation type="journal article" date="2020" name="mSystems">
        <title>Genome- and Community-Level Interaction Insights into Carbon Utilization and Element Cycling Functions of Hydrothermarchaeota in Hydrothermal Sediment.</title>
        <authorList>
            <person name="Zhou Z."/>
            <person name="Liu Y."/>
            <person name="Xu W."/>
            <person name="Pan J."/>
            <person name="Luo Z.H."/>
            <person name="Li M."/>
        </authorList>
    </citation>
    <scope>NUCLEOTIDE SEQUENCE [LARGE SCALE GENOMIC DNA]</scope>
    <source>
        <strain evidence="4">SpSt-106</strain>
    </source>
</reference>
<dbReference type="PANTHER" id="PTHR10584">
    <property type="entry name" value="SUGAR KINASE"/>
    <property type="match status" value="1"/>
</dbReference>
<evidence type="ECO:0000256" key="2">
    <source>
        <dbReference type="ARBA" id="ARBA00022777"/>
    </source>
</evidence>
<accession>A0A7V6CD92</accession>
<dbReference type="Gene3D" id="3.40.1190.20">
    <property type="match status" value="1"/>
</dbReference>
<dbReference type="InterPro" id="IPR011611">
    <property type="entry name" value="PfkB_dom"/>
</dbReference>
<evidence type="ECO:0000313" key="4">
    <source>
        <dbReference type="EMBL" id="HHQ15618.1"/>
    </source>
</evidence>
<comment type="caution">
    <text evidence="4">The sequence shown here is derived from an EMBL/GenBank/DDBJ whole genome shotgun (WGS) entry which is preliminary data.</text>
</comment>
<dbReference type="SUPFAM" id="SSF53613">
    <property type="entry name" value="Ribokinase-like"/>
    <property type="match status" value="1"/>
</dbReference>
<dbReference type="Pfam" id="PF00294">
    <property type="entry name" value="PfkB"/>
    <property type="match status" value="1"/>
</dbReference>
<keyword evidence="1" id="KW-0808">Transferase</keyword>
<proteinExistence type="predicted"/>
<dbReference type="InterPro" id="IPR029056">
    <property type="entry name" value="Ribokinase-like"/>
</dbReference>
<name>A0A7V6CD92_9BACT</name>